<feature type="region of interest" description="Disordered" evidence="1">
    <location>
        <begin position="94"/>
        <end position="122"/>
    </location>
</feature>
<protein>
    <submittedName>
        <fullName evidence="2">Uncharacterized protein</fullName>
    </submittedName>
</protein>
<comment type="caution">
    <text evidence="2">The sequence shown here is derived from an EMBL/GenBank/DDBJ whole genome shotgun (WGS) entry which is preliminary data.</text>
</comment>
<feature type="region of interest" description="Disordered" evidence="1">
    <location>
        <begin position="15"/>
        <end position="54"/>
    </location>
</feature>
<evidence type="ECO:0000313" key="2">
    <source>
        <dbReference type="EMBL" id="KAI5399907.1"/>
    </source>
</evidence>
<organism evidence="2 3">
    <name type="scientific">Pisum sativum</name>
    <name type="common">Garden pea</name>
    <name type="synonym">Lathyrus oleraceus</name>
    <dbReference type="NCBI Taxonomy" id="3888"/>
    <lineage>
        <taxon>Eukaryota</taxon>
        <taxon>Viridiplantae</taxon>
        <taxon>Streptophyta</taxon>
        <taxon>Embryophyta</taxon>
        <taxon>Tracheophyta</taxon>
        <taxon>Spermatophyta</taxon>
        <taxon>Magnoliopsida</taxon>
        <taxon>eudicotyledons</taxon>
        <taxon>Gunneridae</taxon>
        <taxon>Pentapetalae</taxon>
        <taxon>rosids</taxon>
        <taxon>fabids</taxon>
        <taxon>Fabales</taxon>
        <taxon>Fabaceae</taxon>
        <taxon>Papilionoideae</taxon>
        <taxon>50 kb inversion clade</taxon>
        <taxon>NPAAA clade</taxon>
        <taxon>Hologalegina</taxon>
        <taxon>IRL clade</taxon>
        <taxon>Fabeae</taxon>
        <taxon>Lathyrus</taxon>
    </lineage>
</organism>
<dbReference type="Gramene" id="Psat06G0501200-T1">
    <property type="protein sequence ID" value="KAI5399907.1"/>
    <property type="gene ID" value="KIW84_065012"/>
</dbReference>
<evidence type="ECO:0000313" key="3">
    <source>
        <dbReference type="Proteomes" id="UP001058974"/>
    </source>
</evidence>
<name>A0A9D5A6W6_PEA</name>
<evidence type="ECO:0000256" key="1">
    <source>
        <dbReference type="SAM" id="MobiDB-lite"/>
    </source>
</evidence>
<dbReference type="AlphaFoldDB" id="A0A9D5A6W6"/>
<dbReference type="EMBL" id="JAMSHJ010000006">
    <property type="protein sequence ID" value="KAI5399907.1"/>
    <property type="molecule type" value="Genomic_DNA"/>
</dbReference>
<proteinExistence type="predicted"/>
<dbReference type="Proteomes" id="UP001058974">
    <property type="component" value="Chromosome 6"/>
</dbReference>
<accession>A0A9D5A6W6</accession>
<keyword evidence="3" id="KW-1185">Reference proteome</keyword>
<sequence length="182" mass="20169">MDNSGDFVGVDLNNVHYPDSSDAEYSCDKDVNDVLSSGHQTSNDEDDSDNDECKESVRVECSNSQSVVGDRLVSIDSITSNEIRVMEFGIRNKRKSSNNVGSSRPKKCSQTPQSQSGNVTTTPHMDVISRHVSPMFGIQPMMPIGQLVIHQMLVVQPMCQMYGNVGWGKFFMLQPVAIYDEI</sequence>
<gene>
    <name evidence="2" type="ORF">KIW84_065012</name>
</gene>
<reference evidence="2 3" key="1">
    <citation type="journal article" date="2022" name="Nat. Genet.">
        <title>Improved pea reference genome and pan-genome highlight genomic features and evolutionary characteristics.</title>
        <authorList>
            <person name="Yang T."/>
            <person name="Liu R."/>
            <person name="Luo Y."/>
            <person name="Hu S."/>
            <person name="Wang D."/>
            <person name="Wang C."/>
            <person name="Pandey M.K."/>
            <person name="Ge S."/>
            <person name="Xu Q."/>
            <person name="Li N."/>
            <person name="Li G."/>
            <person name="Huang Y."/>
            <person name="Saxena R.K."/>
            <person name="Ji Y."/>
            <person name="Li M."/>
            <person name="Yan X."/>
            <person name="He Y."/>
            <person name="Liu Y."/>
            <person name="Wang X."/>
            <person name="Xiang C."/>
            <person name="Varshney R.K."/>
            <person name="Ding H."/>
            <person name="Gao S."/>
            <person name="Zong X."/>
        </authorList>
    </citation>
    <scope>NUCLEOTIDE SEQUENCE [LARGE SCALE GENOMIC DNA]</scope>
    <source>
        <strain evidence="2 3">cv. Zhongwan 6</strain>
    </source>
</reference>
<feature type="compositionally biased region" description="Polar residues" evidence="1">
    <location>
        <begin position="97"/>
        <end position="122"/>
    </location>
</feature>